<dbReference type="AlphaFoldDB" id="A0A7S2JAL5"/>
<gene>
    <name evidence="1" type="ORF">BRAN1462_LOCUS16266</name>
</gene>
<sequence length="528" mass="57946">MQAPANPIFTTSCRDMPLLARHSAGGAARRVVLALALASVTLAATPAPPAPGAPLAAATPPAPGPAAADEFAADECAAEGGEDDGSCELSLRQLRGERIQAAALTAPNGGPGPYGFDMSDLNSHLKAFDDVDTVDEASDDADSSRGSEYKPWNAELVQPSGAPLFEFYMYRAVSDETYAPLNVNTASLGGVLWYLQHEVVIQYPRKFGISRIKRMKVKMRATDALVQLGMHFGPRFAFDKGQCTGPFVCGREEEKGEAPQPKFCDGGFEKKYEADIMAANGKPFDGPYEWSKFGYFVGCNKLGSYPFPMYEVYYENATWYSLPGPCPSKQFNEHSKACVARQPGGMCKGEPTGAGDCTWSYEEVGEVLLDDLIGISVDKLHKEGGREYNPLTDKGTKLSFWNGINTTSANTERMRALTDLFEEKYPKQTRDEALPPPPCDFNFGVFYKEFWWKAPFSGKCAKPSSKCYDMANWGKTDGIYGHPEWYPGLTADSPIEEFIQLLYMQGKEDCPHRPCGIKPEEPEEPQEE</sequence>
<accession>A0A7S2JAL5</accession>
<proteinExistence type="predicted"/>
<protein>
    <submittedName>
        <fullName evidence="1">Uncharacterized protein</fullName>
    </submittedName>
</protein>
<name>A0A7S2JAL5_9DINO</name>
<organism evidence="1">
    <name type="scientific">Zooxanthella nutricula</name>
    <dbReference type="NCBI Taxonomy" id="1333877"/>
    <lineage>
        <taxon>Eukaryota</taxon>
        <taxon>Sar</taxon>
        <taxon>Alveolata</taxon>
        <taxon>Dinophyceae</taxon>
        <taxon>Peridiniales</taxon>
        <taxon>Peridiniales incertae sedis</taxon>
        <taxon>Zooxanthella</taxon>
    </lineage>
</organism>
<evidence type="ECO:0000313" key="1">
    <source>
        <dbReference type="EMBL" id="CAD9542496.1"/>
    </source>
</evidence>
<dbReference type="EMBL" id="HBGW01025637">
    <property type="protein sequence ID" value="CAD9542496.1"/>
    <property type="molecule type" value="Transcribed_RNA"/>
</dbReference>
<reference evidence="1" key="1">
    <citation type="submission" date="2021-01" db="EMBL/GenBank/DDBJ databases">
        <authorList>
            <person name="Corre E."/>
            <person name="Pelletier E."/>
            <person name="Niang G."/>
            <person name="Scheremetjew M."/>
            <person name="Finn R."/>
            <person name="Kale V."/>
            <person name="Holt S."/>
            <person name="Cochrane G."/>
            <person name="Meng A."/>
            <person name="Brown T."/>
            <person name="Cohen L."/>
        </authorList>
    </citation>
    <scope>NUCLEOTIDE SEQUENCE</scope>
    <source>
        <strain evidence="1">RCC3387</strain>
    </source>
</reference>